<evidence type="ECO:0008006" key="4">
    <source>
        <dbReference type="Google" id="ProtNLM"/>
    </source>
</evidence>
<name>A0A7Y9IB63_9ACTN</name>
<feature type="transmembrane region" description="Helical" evidence="1">
    <location>
        <begin position="45"/>
        <end position="70"/>
    </location>
</feature>
<dbReference type="Pfam" id="PF14329">
    <property type="entry name" value="DUF4386"/>
    <property type="match status" value="1"/>
</dbReference>
<dbReference type="InterPro" id="IPR025495">
    <property type="entry name" value="DUF4386"/>
</dbReference>
<protein>
    <recommendedName>
        <fullName evidence="4">DUF4386 domain-containing protein</fullName>
    </recommendedName>
</protein>
<keyword evidence="3" id="KW-1185">Reference proteome</keyword>
<keyword evidence="1" id="KW-1133">Transmembrane helix</keyword>
<dbReference type="Proteomes" id="UP000569914">
    <property type="component" value="Unassembled WGS sequence"/>
</dbReference>
<organism evidence="2 3">
    <name type="scientific">Microlunatus parietis</name>
    <dbReference type="NCBI Taxonomy" id="682979"/>
    <lineage>
        <taxon>Bacteria</taxon>
        <taxon>Bacillati</taxon>
        <taxon>Actinomycetota</taxon>
        <taxon>Actinomycetes</taxon>
        <taxon>Propionibacteriales</taxon>
        <taxon>Propionibacteriaceae</taxon>
        <taxon>Microlunatus</taxon>
    </lineage>
</organism>
<evidence type="ECO:0000313" key="3">
    <source>
        <dbReference type="Proteomes" id="UP000569914"/>
    </source>
</evidence>
<dbReference type="EMBL" id="JACCBU010000001">
    <property type="protein sequence ID" value="NYE73691.1"/>
    <property type="molecule type" value="Genomic_DNA"/>
</dbReference>
<feature type="transmembrane region" description="Helical" evidence="1">
    <location>
        <begin position="179"/>
        <end position="198"/>
    </location>
</feature>
<keyword evidence="1" id="KW-0472">Membrane</keyword>
<feature type="transmembrane region" description="Helical" evidence="1">
    <location>
        <begin position="82"/>
        <end position="105"/>
    </location>
</feature>
<comment type="caution">
    <text evidence="2">The sequence shown here is derived from an EMBL/GenBank/DDBJ whole genome shotgun (WGS) entry which is preliminary data.</text>
</comment>
<feature type="transmembrane region" description="Helical" evidence="1">
    <location>
        <begin position="12"/>
        <end position="33"/>
    </location>
</feature>
<keyword evidence="1" id="KW-0812">Transmembrane</keyword>
<reference evidence="2 3" key="1">
    <citation type="submission" date="2020-07" db="EMBL/GenBank/DDBJ databases">
        <title>Sequencing the genomes of 1000 actinobacteria strains.</title>
        <authorList>
            <person name="Klenk H.-P."/>
        </authorList>
    </citation>
    <scope>NUCLEOTIDE SEQUENCE [LARGE SCALE GENOMIC DNA]</scope>
    <source>
        <strain evidence="2 3">DSM 22083</strain>
    </source>
</reference>
<dbReference type="RefSeq" id="WP_179755374.1">
    <property type="nucleotide sequence ID" value="NZ_JACCBU010000001.1"/>
</dbReference>
<accession>A0A7Y9IB63</accession>
<feature type="transmembrane region" description="Helical" evidence="1">
    <location>
        <begin position="125"/>
        <end position="143"/>
    </location>
</feature>
<evidence type="ECO:0000256" key="1">
    <source>
        <dbReference type="SAM" id="Phobius"/>
    </source>
</evidence>
<dbReference type="AlphaFoldDB" id="A0A7Y9IB63"/>
<feature type="transmembrane region" description="Helical" evidence="1">
    <location>
        <begin position="155"/>
        <end position="173"/>
    </location>
</feature>
<sequence length="213" mass="21801">MNTDSISARFAGALFVTAIVASLVGGTLIQTVLGGPDAAERLSSGGPVVILGVVLELINALAVIGIAAALSVPLGRSQPGLAAGYLGIRIVEATVCATAALIPVIQLRLTAPDDLALLTAVRDGLVGTGVPVLFGAGALLLYLMLHRSGLVPRYLVVWGLVGAVGVLANVFVTEPALRPALVLPIITSELFLGGYLMVRGLRRRTPEVEPVLS</sequence>
<proteinExistence type="predicted"/>
<evidence type="ECO:0000313" key="2">
    <source>
        <dbReference type="EMBL" id="NYE73691.1"/>
    </source>
</evidence>
<gene>
    <name evidence="2" type="ORF">BKA15_005020</name>
</gene>